<keyword evidence="4" id="KW-1185">Reference proteome</keyword>
<dbReference type="RefSeq" id="WP_189031782.1">
    <property type="nucleotide sequence ID" value="NZ_BMKR01000048.1"/>
</dbReference>
<feature type="chain" id="PRO_5038754611" description="Copper amine oxidase-like N-terminal domain-containing protein" evidence="1">
    <location>
        <begin position="30"/>
        <end position="393"/>
    </location>
</feature>
<dbReference type="EMBL" id="BMKR01000048">
    <property type="protein sequence ID" value="GGG09803.1"/>
    <property type="molecule type" value="Genomic_DNA"/>
</dbReference>
<feature type="signal peptide" evidence="1">
    <location>
        <begin position="1"/>
        <end position="29"/>
    </location>
</feature>
<feature type="domain" description="Copper amine oxidase-like N-terminal" evidence="2">
    <location>
        <begin position="49"/>
        <end position="151"/>
    </location>
</feature>
<dbReference type="InterPro" id="IPR036582">
    <property type="entry name" value="Mao_N_sf"/>
</dbReference>
<keyword evidence="1" id="KW-0732">Signal</keyword>
<dbReference type="Gene3D" id="3.30.457.10">
    <property type="entry name" value="Copper amine oxidase-like, N-terminal domain"/>
    <property type="match status" value="1"/>
</dbReference>
<protein>
    <recommendedName>
        <fullName evidence="2">Copper amine oxidase-like N-terminal domain-containing protein</fullName>
    </recommendedName>
</protein>
<dbReference type="InterPro" id="IPR012854">
    <property type="entry name" value="Cu_amine_oxidase-like_N"/>
</dbReference>
<organism evidence="3 4">
    <name type="scientific">Paenibacillus albidus</name>
    <dbReference type="NCBI Taxonomy" id="2041023"/>
    <lineage>
        <taxon>Bacteria</taxon>
        <taxon>Bacillati</taxon>
        <taxon>Bacillota</taxon>
        <taxon>Bacilli</taxon>
        <taxon>Bacillales</taxon>
        <taxon>Paenibacillaceae</taxon>
        <taxon>Paenibacillus</taxon>
    </lineage>
</organism>
<evidence type="ECO:0000256" key="1">
    <source>
        <dbReference type="SAM" id="SignalP"/>
    </source>
</evidence>
<evidence type="ECO:0000313" key="3">
    <source>
        <dbReference type="EMBL" id="GGG09803.1"/>
    </source>
</evidence>
<evidence type="ECO:0000313" key="4">
    <source>
        <dbReference type="Proteomes" id="UP000637643"/>
    </source>
</evidence>
<sequence length="393" mass="43219">MIIHKRAFAAIMTLAVGTALSLPSGHLFAAALAPELPAAAAASTLPKTVRSPEHPIIREKGSVYLPLRETAAMLDLQVLWNAGKSSIEVTGLYQALSLKVGQPKAYTASNAVIMLGAPTLIREGVTYVSDKLFSKAFNLPVTWNDKTGEIAVPYAERYLKSSSGKQLFWVHKGQGVVYSGPSGTLPSRAGAAKVHDLDWVTLSARTINSTSYVLSISNAFGEPHINESRYRLLLHKGQLVRQAHTSYRGVRNLGMNENVFAFQGNLVMVDRNILTLVNPDGHVFQTYHLADITGIDDAFAVEAVEPEFLVVRPYQKGTLMLIDRHSNKSVVLYPQLLGAEDQAWLEEFPDTDVDYPGDQLRYTGRSGNTLSFEWASFTDNRQIHFTYALPPFS</sequence>
<proteinExistence type="predicted"/>
<dbReference type="AlphaFoldDB" id="A0A917D2F1"/>
<dbReference type="Proteomes" id="UP000637643">
    <property type="component" value="Unassembled WGS sequence"/>
</dbReference>
<dbReference type="SUPFAM" id="SSF55383">
    <property type="entry name" value="Copper amine oxidase, domain N"/>
    <property type="match status" value="1"/>
</dbReference>
<reference evidence="3" key="1">
    <citation type="journal article" date="2014" name="Int. J. Syst. Evol. Microbiol.">
        <title>Complete genome sequence of Corynebacterium casei LMG S-19264T (=DSM 44701T), isolated from a smear-ripened cheese.</title>
        <authorList>
            <consortium name="US DOE Joint Genome Institute (JGI-PGF)"/>
            <person name="Walter F."/>
            <person name="Albersmeier A."/>
            <person name="Kalinowski J."/>
            <person name="Ruckert C."/>
        </authorList>
    </citation>
    <scope>NUCLEOTIDE SEQUENCE</scope>
    <source>
        <strain evidence="3">CGMCC 1.16134</strain>
    </source>
</reference>
<evidence type="ECO:0000259" key="2">
    <source>
        <dbReference type="Pfam" id="PF07833"/>
    </source>
</evidence>
<comment type="caution">
    <text evidence="3">The sequence shown here is derived from an EMBL/GenBank/DDBJ whole genome shotgun (WGS) entry which is preliminary data.</text>
</comment>
<dbReference type="Pfam" id="PF07833">
    <property type="entry name" value="Cu_amine_oxidN1"/>
    <property type="match status" value="1"/>
</dbReference>
<accession>A0A917D2F1</accession>
<name>A0A917D2F1_9BACL</name>
<gene>
    <name evidence="3" type="ORF">GCM10010912_62810</name>
</gene>
<reference evidence="3" key="2">
    <citation type="submission" date="2020-09" db="EMBL/GenBank/DDBJ databases">
        <authorList>
            <person name="Sun Q."/>
            <person name="Zhou Y."/>
        </authorList>
    </citation>
    <scope>NUCLEOTIDE SEQUENCE</scope>
    <source>
        <strain evidence="3">CGMCC 1.16134</strain>
    </source>
</reference>